<feature type="domain" description="Glycosyltransferase 2-like" evidence="4">
    <location>
        <begin position="18"/>
        <end position="187"/>
    </location>
</feature>
<dbReference type="PANTHER" id="PTHR43630:SF1">
    <property type="entry name" value="POLY-BETA-1,6-N-ACETYL-D-GLUCOSAMINE SYNTHASE"/>
    <property type="match status" value="1"/>
</dbReference>
<dbReference type="AlphaFoldDB" id="A0A3B0WW05"/>
<keyword evidence="3" id="KW-0472">Membrane</keyword>
<dbReference type="Gene3D" id="3.90.550.10">
    <property type="entry name" value="Spore Coat Polysaccharide Biosynthesis Protein SpsA, Chain A"/>
    <property type="match status" value="1"/>
</dbReference>
<evidence type="ECO:0000256" key="2">
    <source>
        <dbReference type="ARBA" id="ARBA00022679"/>
    </source>
</evidence>
<gene>
    <name evidence="5" type="ORF">MNBD_GAMMA03-102</name>
</gene>
<accession>A0A3B0WW05</accession>
<dbReference type="InterPro" id="IPR029044">
    <property type="entry name" value="Nucleotide-diphossugar_trans"/>
</dbReference>
<dbReference type="PANTHER" id="PTHR43630">
    <property type="entry name" value="POLY-BETA-1,6-N-ACETYL-D-GLUCOSAMINE SYNTHASE"/>
    <property type="match status" value="1"/>
</dbReference>
<dbReference type="Pfam" id="PF00535">
    <property type="entry name" value="Glycos_transf_2"/>
    <property type="match status" value="1"/>
</dbReference>
<keyword evidence="1" id="KW-0328">Glycosyltransferase</keyword>
<proteinExistence type="predicted"/>
<reference evidence="5" key="1">
    <citation type="submission" date="2018-06" db="EMBL/GenBank/DDBJ databases">
        <authorList>
            <person name="Zhirakovskaya E."/>
        </authorList>
    </citation>
    <scope>NUCLEOTIDE SEQUENCE</scope>
</reference>
<sequence>TNFKIHNIVPKNYPMVDILIAARNEEVNITACLDSLLALDYPKDKLTIWVGDDASKDNTWDIIKKYSAIYSNIKGMQITTSITQGNGKANVLAQLAQKSNSNWIFITDADIRVPRQWLQAMLAAAETEQAALVTGTSLVIGDAWLAKFQRLDWLYATAMLKIVSDLGIPVTTMGNNMAISRKVYNEVGGFESLPFSVTEDLELFKAVKNKHKTINLWSSKVLNKSAPQPTLLELLKQRKRWMRGAFELPFQLLGLLILEAVYLPTIIILIAINPIMGISFWVLKWLLKYTFEVICAKKIDEKVSLFDSFVSEWYSVLFSLASVLYYFWPGKIYWKGRAY</sequence>
<evidence type="ECO:0000256" key="1">
    <source>
        <dbReference type="ARBA" id="ARBA00022676"/>
    </source>
</evidence>
<evidence type="ECO:0000313" key="5">
    <source>
        <dbReference type="EMBL" id="VAW48526.1"/>
    </source>
</evidence>
<name>A0A3B0WW05_9ZZZZ</name>
<dbReference type="EMBL" id="UOFC01000212">
    <property type="protein sequence ID" value="VAW48526.1"/>
    <property type="molecule type" value="Genomic_DNA"/>
</dbReference>
<feature type="non-terminal residue" evidence="5">
    <location>
        <position position="1"/>
    </location>
</feature>
<dbReference type="GO" id="GO:0016757">
    <property type="term" value="F:glycosyltransferase activity"/>
    <property type="evidence" value="ECO:0007669"/>
    <property type="project" value="UniProtKB-KW"/>
</dbReference>
<feature type="transmembrane region" description="Helical" evidence="3">
    <location>
        <begin position="313"/>
        <end position="334"/>
    </location>
</feature>
<keyword evidence="3" id="KW-0812">Transmembrane</keyword>
<organism evidence="5">
    <name type="scientific">hydrothermal vent metagenome</name>
    <dbReference type="NCBI Taxonomy" id="652676"/>
    <lineage>
        <taxon>unclassified sequences</taxon>
        <taxon>metagenomes</taxon>
        <taxon>ecological metagenomes</taxon>
    </lineage>
</organism>
<dbReference type="SUPFAM" id="SSF53448">
    <property type="entry name" value="Nucleotide-diphospho-sugar transferases"/>
    <property type="match status" value="1"/>
</dbReference>
<evidence type="ECO:0000256" key="3">
    <source>
        <dbReference type="SAM" id="Phobius"/>
    </source>
</evidence>
<dbReference type="InterPro" id="IPR001173">
    <property type="entry name" value="Glyco_trans_2-like"/>
</dbReference>
<keyword evidence="3" id="KW-1133">Transmembrane helix</keyword>
<feature type="transmembrane region" description="Helical" evidence="3">
    <location>
        <begin position="248"/>
        <end position="281"/>
    </location>
</feature>
<evidence type="ECO:0000259" key="4">
    <source>
        <dbReference type="Pfam" id="PF00535"/>
    </source>
</evidence>
<keyword evidence="2 5" id="KW-0808">Transferase</keyword>
<protein>
    <submittedName>
        <fullName evidence="5">Polysaccharide-forming b-glycosyltransferase-related protein, glycosyltransferase family 2 protein</fullName>
    </submittedName>
</protein>